<evidence type="ECO:0000256" key="2">
    <source>
        <dbReference type="ARBA" id="ARBA00006347"/>
    </source>
</evidence>
<keyword evidence="6" id="KW-1015">Disulfide bond</keyword>
<dbReference type="PRINTS" id="PR00421">
    <property type="entry name" value="THIOREDOXIN"/>
</dbReference>
<protein>
    <recommendedName>
        <fullName evidence="3">protein disulfide-isomerase</fullName>
        <ecNumber evidence="3">5.3.4.1</ecNumber>
    </recommendedName>
    <alternativeName>
        <fullName evidence="9">P5</fullName>
    </alternativeName>
</protein>
<dbReference type="CDD" id="cd02998">
    <property type="entry name" value="PDI_a_ERp38"/>
    <property type="match status" value="1"/>
</dbReference>
<feature type="signal peptide" evidence="11">
    <location>
        <begin position="1"/>
        <end position="22"/>
    </location>
</feature>
<gene>
    <name evidence="13" type="ORF">J1N35_012296</name>
</gene>
<dbReference type="InterPro" id="IPR013766">
    <property type="entry name" value="Thioredoxin_domain"/>
</dbReference>
<keyword evidence="14" id="KW-1185">Reference proteome</keyword>
<dbReference type="CDD" id="cd00238">
    <property type="entry name" value="ERp29c"/>
    <property type="match status" value="1"/>
</dbReference>
<evidence type="ECO:0000256" key="7">
    <source>
        <dbReference type="ARBA" id="ARBA00023235"/>
    </source>
</evidence>
<keyword evidence="5" id="KW-0677">Repeat</keyword>
<dbReference type="InterPro" id="IPR011679">
    <property type="entry name" value="ERp29_C"/>
</dbReference>
<dbReference type="EMBL" id="JAIQCV010000004">
    <property type="protein sequence ID" value="KAH1108528.1"/>
    <property type="molecule type" value="Genomic_DNA"/>
</dbReference>
<organism evidence="13 14">
    <name type="scientific">Gossypium stocksii</name>
    <dbReference type="NCBI Taxonomy" id="47602"/>
    <lineage>
        <taxon>Eukaryota</taxon>
        <taxon>Viridiplantae</taxon>
        <taxon>Streptophyta</taxon>
        <taxon>Embryophyta</taxon>
        <taxon>Tracheophyta</taxon>
        <taxon>Spermatophyta</taxon>
        <taxon>Magnoliopsida</taxon>
        <taxon>eudicotyledons</taxon>
        <taxon>Gunneridae</taxon>
        <taxon>Pentapetalae</taxon>
        <taxon>rosids</taxon>
        <taxon>malvids</taxon>
        <taxon>Malvales</taxon>
        <taxon>Malvaceae</taxon>
        <taxon>Malvoideae</taxon>
        <taxon>Gossypium</taxon>
    </lineage>
</organism>
<comment type="caution">
    <text evidence="13">The sequence shown here is derived from an EMBL/GenBank/DDBJ whole genome shotgun (WGS) entry which is preliminary data.</text>
</comment>
<evidence type="ECO:0000256" key="10">
    <source>
        <dbReference type="RuleBase" id="RU004208"/>
    </source>
</evidence>
<evidence type="ECO:0000256" key="8">
    <source>
        <dbReference type="ARBA" id="ARBA00023284"/>
    </source>
</evidence>
<dbReference type="GO" id="GO:0003756">
    <property type="term" value="F:protein disulfide isomerase activity"/>
    <property type="evidence" value="ECO:0007669"/>
    <property type="project" value="UniProtKB-EC"/>
</dbReference>
<dbReference type="InterPro" id="IPR005788">
    <property type="entry name" value="PDI_thioredoxin-like_dom"/>
</dbReference>
<dbReference type="Pfam" id="PF00085">
    <property type="entry name" value="Thioredoxin"/>
    <property type="match status" value="2"/>
</dbReference>
<evidence type="ECO:0000256" key="9">
    <source>
        <dbReference type="ARBA" id="ARBA00080925"/>
    </source>
</evidence>
<dbReference type="InterPro" id="IPR036249">
    <property type="entry name" value="Thioredoxin-like_sf"/>
</dbReference>
<comment type="similarity">
    <text evidence="2 10">Belongs to the protein disulfide isomerase family.</text>
</comment>
<dbReference type="GO" id="GO:0005783">
    <property type="term" value="C:endoplasmic reticulum"/>
    <property type="evidence" value="ECO:0007669"/>
    <property type="project" value="InterPro"/>
</dbReference>
<dbReference type="Gene3D" id="3.40.30.10">
    <property type="entry name" value="Glutaredoxin"/>
    <property type="match status" value="2"/>
</dbReference>
<proteinExistence type="inferred from homology"/>
<sequence length="374" mass="41458">MEKSQIWLTFGTLSLLVASAMAADVIVLTEENFHKEVGQDKGALVEFYAPWCGHCKKLAPEYEKLGESFKKAKSVLIGKVDCDEHKSVCSKHGVQGYPTIQWFPKGSLDPKKYEVPRTAEALTEFGIGKELMYRFTGTNVKIPSGSVASNVVVLNADNFDAVVLDKTKDVLVEFYAPWQAFGLFCKNYSGYGLFLTYEKIATVFKMEEDIIIANLDVDKSRGIGEKYEVGGLPTLKLFSKGNKAGEDYNGDRDLDDLVTFINEKCGTNRDAKGQLNSKAGILSSLDASVKEFVAASGDEKKIVFSKIEEEVQKLKGSTSRYGKIYLKAAKSCLEKGADYPKKEIERLQRILDHSISPEKADELTLKKNILSTFA</sequence>
<dbReference type="OrthoDB" id="10264505at2759"/>
<evidence type="ECO:0000256" key="5">
    <source>
        <dbReference type="ARBA" id="ARBA00022737"/>
    </source>
</evidence>
<evidence type="ECO:0000256" key="6">
    <source>
        <dbReference type="ARBA" id="ARBA00023157"/>
    </source>
</evidence>
<dbReference type="AlphaFoldDB" id="A0A9D3W609"/>
<keyword evidence="7" id="KW-0413">Isomerase</keyword>
<feature type="chain" id="PRO_5039396373" description="protein disulfide-isomerase" evidence="11">
    <location>
        <begin position="23"/>
        <end position="374"/>
    </location>
</feature>
<keyword evidence="8" id="KW-0676">Redox-active center</keyword>
<dbReference type="PROSITE" id="PS00194">
    <property type="entry name" value="THIOREDOXIN_1"/>
    <property type="match status" value="1"/>
</dbReference>
<evidence type="ECO:0000256" key="1">
    <source>
        <dbReference type="ARBA" id="ARBA00001182"/>
    </source>
</evidence>
<dbReference type="Gene3D" id="1.20.1150.12">
    <property type="entry name" value="Endoplasmic reticulum resident protein 29, C-terminal domain"/>
    <property type="match status" value="1"/>
</dbReference>
<dbReference type="NCBIfam" id="TIGR01126">
    <property type="entry name" value="pdi_dom"/>
    <property type="match status" value="1"/>
</dbReference>
<feature type="domain" description="Thioredoxin" evidence="12">
    <location>
        <begin position="14"/>
        <end position="132"/>
    </location>
</feature>
<name>A0A9D3W609_9ROSI</name>
<dbReference type="InterPro" id="IPR036356">
    <property type="entry name" value="ERp29_C_sf"/>
</dbReference>
<evidence type="ECO:0000256" key="3">
    <source>
        <dbReference type="ARBA" id="ARBA00012723"/>
    </source>
</evidence>
<comment type="catalytic activity">
    <reaction evidence="1">
        <text>Catalyzes the rearrangement of -S-S- bonds in proteins.</text>
        <dbReference type="EC" id="5.3.4.1"/>
    </reaction>
</comment>
<reference evidence="13 14" key="1">
    <citation type="journal article" date="2021" name="Plant Biotechnol. J.">
        <title>Multi-omics assisted identification of the key and species-specific regulatory components of drought-tolerant mechanisms in Gossypium stocksii.</title>
        <authorList>
            <person name="Yu D."/>
            <person name="Ke L."/>
            <person name="Zhang D."/>
            <person name="Wu Y."/>
            <person name="Sun Y."/>
            <person name="Mei J."/>
            <person name="Sun J."/>
            <person name="Sun Y."/>
        </authorList>
    </citation>
    <scope>NUCLEOTIDE SEQUENCE [LARGE SCALE GENOMIC DNA]</scope>
    <source>
        <strain evidence="14">cv. E1</strain>
        <tissue evidence="13">Leaf</tissue>
    </source>
</reference>
<accession>A0A9D3W609</accession>
<dbReference type="PROSITE" id="PS51352">
    <property type="entry name" value="THIOREDOXIN_2"/>
    <property type="match status" value="2"/>
</dbReference>
<dbReference type="PANTHER" id="PTHR45672:SF17">
    <property type="entry name" value="PROTEIN DISULFIDE-ISOMERASE LIKE 2-1"/>
    <property type="match status" value="1"/>
</dbReference>
<evidence type="ECO:0000313" key="14">
    <source>
        <dbReference type="Proteomes" id="UP000828251"/>
    </source>
</evidence>
<feature type="domain" description="Thioredoxin" evidence="12">
    <location>
        <begin position="142"/>
        <end position="266"/>
    </location>
</feature>
<dbReference type="InterPro" id="IPR051063">
    <property type="entry name" value="PDI"/>
</dbReference>
<evidence type="ECO:0000259" key="12">
    <source>
        <dbReference type="PROSITE" id="PS51352"/>
    </source>
</evidence>
<evidence type="ECO:0000256" key="4">
    <source>
        <dbReference type="ARBA" id="ARBA00022729"/>
    </source>
</evidence>
<dbReference type="GO" id="GO:0006457">
    <property type="term" value="P:protein folding"/>
    <property type="evidence" value="ECO:0007669"/>
    <property type="project" value="TreeGrafter"/>
</dbReference>
<dbReference type="InterPro" id="IPR017937">
    <property type="entry name" value="Thioredoxin_CS"/>
</dbReference>
<dbReference type="Pfam" id="PF07749">
    <property type="entry name" value="ERp29"/>
    <property type="match status" value="1"/>
</dbReference>
<keyword evidence="4 11" id="KW-0732">Signal</keyword>
<dbReference type="PANTHER" id="PTHR45672">
    <property type="entry name" value="PROTEIN DISULFIDE-ISOMERASE C17H9.14C-RELATED"/>
    <property type="match status" value="1"/>
</dbReference>
<evidence type="ECO:0000313" key="13">
    <source>
        <dbReference type="EMBL" id="KAH1108528.1"/>
    </source>
</evidence>
<dbReference type="EC" id="5.3.4.1" evidence="3"/>
<dbReference type="SUPFAM" id="SSF47933">
    <property type="entry name" value="ERP29 C domain-like"/>
    <property type="match status" value="1"/>
</dbReference>
<dbReference type="SUPFAM" id="SSF52833">
    <property type="entry name" value="Thioredoxin-like"/>
    <property type="match status" value="2"/>
</dbReference>
<evidence type="ECO:0000256" key="11">
    <source>
        <dbReference type="SAM" id="SignalP"/>
    </source>
</evidence>
<dbReference type="Proteomes" id="UP000828251">
    <property type="component" value="Unassembled WGS sequence"/>
</dbReference>
<dbReference type="FunFam" id="3.40.30.10:FF:000032">
    <property type="entry name" value="Protein disulfide-isomerase A6 homolog"/>
    <property type="match status" value="1"/>
</dbReference>